<protein>
    <recommendedName>
        <fullName evidence="2">Histamine H1 receptor</fullName>
    </recommendedName>
</protein>
<dbReference type="GO" id="GO:0045907">
    <property type="term" value="P:positive regulation of vasoconstriction"/>
    <property type="evidence" value="ECO:0007669"/>
    <property type="project" value="InterPro"/>
</dbReference>
<reference evidence="18" key="2">
    <citation type="submission" date="2025-08" db="UniProtKB">
        <authorList>
            <consortium name="Ensembl"/>
        </authorList>
    </citation>
    <scope>IDENTIFICATION</scope>
</reference>
<evidence type="ECO:0000256" key="6">
    <source>
        <dbReference type="ARBA" id="ARBA00022989"/>
    </source>
</evidence>
<dbReference type="GeneTree" id="ENSGT00940000160690"/>
<dbReference type="GO" id="GO:0007187">
    <property type="term" value="P:G protein-coupled receptor signaling pathway, coupled to cyclic nucleotide second messenger"/>
    <property type="evidence" value="ECO:0007669"/>
    <property type="project" value="TreeGrafter"/>
</dbReference>
<dbReference type="PRINTS" id="PR00237">
    <property type="entry name" value="GPCRRHODOPSN"/>
</dbReference>
<feature type="transmembrane region" description="Helical" evidence="16">
    <location>
        <begin position="37"/>
        <end position="62"/>
    </location>
</feature>
<evidence type="ECO:0000313" key="19">
    <source>
        <dbReference type="Proteomes" id="UP000314982"/>
    </source>
</evidence>
<evidence type="ECO:0000256" key="12">
    <source>
        <dbReference type="ARBA" id="ARBA00023224"/>
    </source>
</evidence>
<feature type="transmembrane region" description="Helical" evidence="16">
    <location>
        <begin position="74"/>
        <end position="96"/>
    </location>
</feature>
<dbReference type="GO" id="GO:0004993">
    <property type="term" value="F:G protein-coupled serotonin receptor activity"/>
    <property type="evidence" value="ECO:0007669"/>
    <property type="project" value="TreeGrafter"/>
</dbReference>
<feature type="region of interest" description="Disordered" evidence="15">
    <location>
        <begin position="297"/>
        <end position="326"/>
    </location>
</feature>
<dbReference type="PROSITE" id="PS00237">
    <property type="entry name" value="G_PROTEIN_RECEP_F1_1"/>
    <property type="match status" value="1"/>
</dbReference>
<evidence type="ECO:0000256" key="1">
    <source>
        <dbReference type="ARBA" id="ARBA00004651"/>
    </source>
</evidence>
<feature type="transmembrane region" description="Helical" evidence="16">
    <location>
        <begin position="161"/>
        <end position="184"/>
    </location>
</feature>
<keyword evidence="3" id="KW-1003">Cell membrane</keyword>
<evidence type="ECO:0000256" key="4">
    <source>
        <dbReference type="ARBA" id="ARBA00022553"/>
    </source>
</evidence>
<dbReference type="InterPro" id="IPR000921">
    <property type="entry name" value="Histamine_H1_rcpt"/>
</dbReference>
<gene>
    <name evidence="18" type="primary">HRH1</name>
</gene>
<dbReference type="GO" id="GO:0043114">
    <property type="term" value="P:regulation of vascular permeability"/>
    <property type="evidence" value="ECO:0007669"/>
    <property type="project" value="InterPro"/>
</dbReference>
<evidence type="ECO:0000256" key="3">
    <source>
        <dbReference type="ARBA" id="ARBA00022475"/>
    </source>
</evidence>
<keyword evidence="8 16" id="KW-0472">Membrane</keyword>
<evidence type="ECO:0000256" key="8">
    <source>
        <dbReference type="ARBA" id="ARBA00023136"/>
    </source>
</evidence>
<dbReference type="Pfam" id="PF00001">
    <property type="entry name" value="7tm_1"/>
    <property type="match status" value="1"/>
</dbReference>
<feature type="transmembrane region" description="Helical" evidence="16">
    <location>
        <begin position="117"/>
        <end position="141"/>
    </location>
</feature>
<dbReference type="GO" id="GO:0005886">
    <property type="term" value="C:plasma membrane"/>
    <property type="evidence" value="ECO:0007669"/>
    <property type="project" value="UniProtKB-SubCell"/>
</dbReference>
<evidence type="ECO:0000256" key="15">
    <source>
        <dbReference type="SAM" id="MobiDB-lite"/>
    </source>
</evidence>
<dbReference type="CDD" id="cd15050">
    <property type="entry name" value="7tmA_Histamine_H1R"/>
    <property type="match status" value="1"/>
</dbReference>
<dbReference type="PANTHER" id="PTHR24247">
    <property type="entry name" value="5-HYDROXYTRYPTAMINE RECEPTOR"/>
    <property type="match status" value="1"/>
</dbReference>
<comment type="subcellular location">
    <subcellularLocation>
        <location evidence="1">Cell membrane</location>
        <topology evidence="1">Multi-pass membrane protein</topology>
    </subcellularLocation>
</comment>
<feature type="compositionally biased region" description="Pro residues" evidence="15">
    <location>
        <begin position="300"/>
        <end position="313"/>
    </location>
</feature>
<evidence type="ECO:0000256" key="13">
    <source>
        <dbReference type="ARBA" id="ARBA00045624"/>
    </source>
</evidence>
<dbReference type="GO" id="GO:0004969">
    <property type="term" value="F:histamine receptor activity"/>
    <property type="evidence" value="ECO:0007669"/>
    <property type="project" value="InterPro"/>
</dbReference>
<keyword evidence="4" id="KW-0597">Phosphoprotein</keyword>
<dbReference type="AlphaFoldDB" id="A0A4W5L4J0"/>
<dbReference type="Ensembl" id="ENSHHUT00000020887.1">
    <property type="protein sequence ID" value="ENSHHUP00000020141.1"/>
    <property type="gene ID" value="ENSHHUG00000012583.1"/>
</dbReference>
<keyword evidence="10 14" id="KW-0675">Receptor</keyword>
<keyword evidence="11" id="KW-0325">Glycoprotein</keyword>
<feature type="transmembrane region" description="Helical" evidence="16">
    <location>
        <begin position="363"/>
        <end position="386"/>
    </location>
</feature>
<feature type="domain" description="G-protein coupled receptors family 1 profile" evidence="17">
    <location>
        <begin position="17"/>
        <end position="414"/>
    </location>
</feature>
<feature type="compositionally biased region" description="Basic and acidic residues" evidence="15">
    <location>
        <begin position="233"/>
        <end position="245"/>
    </location>
</feature>
<keyword evidence="12 14" id="KW-0807">Transducer</keyword>
<evidence type="ECO:0000256" key="2">
    <source>
        <dbReference type="ARBA" id="ARBA00015317"/>
    </source>
</evidence>
<sequence length="433" mass="50225">MVKSVFLGFLSLLTVIMNILVLYAVKKERTLHTVGNLYIVSLSVADLIVGATVMPLNLVYLLEDEWRLGRVVCQFWLIMDYVASTASIFSLFILCLDRYRSVHEPLRYLKYRTRGRASIMISGAWLLSMTWIIPILGWRSFVQVDLKPEMENKCDTDFRFVTWFKVLTSVFNFYLPSLLMLWFYSRIYMAVRQNFRERERIINPTDSKEKNSDFDQYTLDQHYDSTDTVETNAPREPKSGKDSHSSHSVLRMTKRLRTTVAVPPNSVAGVCEITQISDMQRYTTMFYNNEFTQSLNLSPSPCPHNSPQSPPPQEDSEPDDGTNPDAAANAVTLKQTWQKFCAQSRQRIQSLQVHKEHKAAKQLGCIIAGFMMCWIPYFIVFMVMAFCQTCVHHDLHMFTIWLGYINSTLNPFIYPLCNENFKRVFKTILHINL</sequence>
<feature type="transmembrane region" description="Helical" evidence="16">
    <location>
        <begin position="398"/>
        <end position="417"/>
    </location>
</feature>
<dbReference type="Proteomes" id="UP000314982">
    <property type="component" value="Unassembled WGS sequence"/>
</dbReference>
<dbReference type="GO" id="GO:0030425">
    <property type="term" value="C:dendrite"/>
    <property type="evidence" value="ECO:0007669"/>
    <property type="project" value="TreeGrafter"/>
</dbReference>
<keyword evidence="6 16" id="KW-1133">Transmembrane helix</keyword>
<dbReference type="STRING" id="62062.ENSHHUP00000020141"/>
<comment type="similarity">
    <text evidence="14">Belongs to the G-protein coupled receptor 1 family.</text>
</comment>
<feature type="region of interest" description="Disordered" evidence="15">
    <location>
        <begin position="225"/>
        <end position="249"/>
    </location>
</feature>
<keyword evidence="5 14" id="KW-0812">Transmembrane</keyword>
<keyword evidence="9" id="KW-1015">Disulfide bond</keyword>
<dbReference type="InterPro" id="IPR017452">
    <property type="entry name" value="GPCR_Rhodpsn_7TM"/>
</dbReference>
<keyword evidence="7 14" id="KW-0297">G-protein coupled receptor</keyword>
<proteinExistence type="inferred from homology"/>
<evidence type="ECO:0000256" key="10">
    <source>
        <dbReference type="ARBA" id="ARBA00023170"/>
    </source>
</evidence>
<dbReference type="GO" id="GO:0045202">
    <property type="term" value="C:synapse"/>
    <property type="evidence" value="ECO:0007669"/>
    <property type="project" value="GOC"/>
</dbReference>
<dbReference type="GO" id="GO:0030594">
    <property type="term" value="F:neurotransmitter receptor activity"/>
    <property type="evidence" value="ECO:0007669"/>
    <property type="project" value="TreeGrafter"/>
</dbReference>
<dbReference type="PANTHER" id="PTHR24247:SF223">
    <property type="entry name" value="HISTAMINE H1 RECEPTOR"/>
    <property type="match status" value="1"/>
</dbReference>
<evidence type="ECO:0000256" key="9">
    <source>
        <dbReference type="ARBA" id="ARBA00023157"/>
    </source>
</evidence>
<dbReference type="GO" id="GO:0007268">
    <property type="term" value="P:chemical synaptic transmission"/>
    <property type="evidence" value="ECO:0007669"/>
    <property type="project" value="TreeGrafter"/>
</dbReference>
<dbReference type="PROSITE" id="PS50262">
    <property type="entry name" value="G_PROTEIN_RECEP_F1_2"/>
    <property type="match status" value="1"/>
</dbReference>
<dbReference type="PRINTS" id="PR00530">
    <property type="entry name" value="HISTAMINEH1R"/>
</dbReference>
<dbReference type="Gene3D" id="1.20.1070.10">
    <property type="entry name" value="Rhodopsin 7-helix transmembrane proteins"/>
    <property type="match status" value="2"/>
</dbReference>
<reference evidence="18" key="3">
    <citation type="submission" date="2025-09" db="UniProtKB">
        <authorList>
            <consortium name="Ensembl"/>
        </authorList>
    </citation>
    <scope>IDENTIFICATION</scope>
</reference>
<evidence type="ECO:0000256" key="11">
    <source>
        <dbReference type="ARBA" id="ARBA00023180"/>
    </source>
</evidence>
<reference evidence="19" key="1">
    <citation type="submission" date="2018-06" db="EMBL/GenBank/DDBJ databases">
        <title>Genome assembly of Danube salmon.</title>
        <authorList>
            <person name="Macqueen D.J."/>
            <person name="Gundappa M.K."/>
        </authorList>
    </citation>
    <scope>NUCLEOTIDE SEQUENCE [LARGE SCALE GENOMIC DNA]</scope>
</reference>
<comment type="function">
    <text evidence="13">G-protein-coupled receptor for histamine, a biogenic amine that functions as an immune modulator and a neurotransmitter. Through the H1 receptor, histamine mediates the contraction of smooth muscles and increases capillary permeability due to contraction of terminal venules. Also mediates neurotransmission in the central nervous system and thereby regulates circadian rhythms, emotional and locomotor activities as well as cognitive functions.</text>
</comment>
<evidence type="ECO:0000259" key="17">
    <source>
        <dbReference type="PROSITE" id="PS50262"/>
    </source>
</evidence>
<dbReference type="InterPro" id="IPR000276">
    <property type="entry name" value="GPCR_Rhodpsn"/>
</dbReference>
<evidence type="ECO:0000256" key="7">
    <source>
        <dbReference type="ARBA" id="ARBA00023040"/>
    </source>
</evidence>
<keyword evidence="19" id="KW-1185">Reference proteome</keyword>
<evidence type="ECO:0000313" key="18">
    <source>
        <dbReference type="Ensembl" id="ENSHHUP00000020141.1"/>
    </source>
</evidence>
<name>A0A4W5L4J0_9TELE</name>
<accession>A0A4W5L4J0</accession>
<evidence type="ECO:0000256" key="16">
    <source>
        <dbReference type="SAM" id="Phobius"/>
    </source>
</evidence>
<evidence type="ECO:0000256" key="5">
    <source>
        <dbReference type="ARBA" id="ARBA00022692"/>
    </source>
</evidence>
<dbReference type="SUPFAM" id="SSF81321">
    <property type="entry name" value="Family A G protein-coupled receptor-like"/>
    <property type="match status" value="1"/>
</dbReference>
<organism evidence="18 19">
    <name type="scientific">Hucho hucho</name>
    <name type="common">huchen</name>
    <dbReference type="NCBI Taxonomy" id="62062"/>
    <lineage>
        <taxon>Eukaryota</taxon>
        <taxon>Metazoa</taxon>
        <taxon>Chordata</taxon>
        <taxon>Craniata</taxon>
        <taxon>Vertebrata</taxon>
        <taxon>Euteleostomi</taxon>
        <taxon>Actinopterygii</taxon>
        <taxon>Neopterygii</taxon>
        <taxon>Teleostei</taxon>
        <taxon>Protacanthopterygii</taxon>
        <taxon>Salmoniformes</taxon>
        <taxon>Salmonidae</taxon>
        <taxon>Salmoninae</taxon>
        <taxon>Hucho</taxon>
    </lineage>
</organism>
<evidence type="ECO:0000256" key="14">
    <source>
        <dbReference type="RuleBase" id="RU000688"/>
    </source>
</evidence>
<feature type="transmembrane region" description="Helical" evidence="16">
    <location>
        <begin position="6"/>
        <end position="25"/>
    </location>
</feature>